<feature type="compositionally biased region" description="Polar residues" evidence="1">
    <location>
        <begin position="108"/>
        <end position="118"/>
    </location>
</feature>
<reference evidence="2 3" key="1">
    <citation type="submission" date="2019-04" db="EMBL/GenBank/DDBJ databases">
        <title>Comparative genomics and transcriptomics to analyze fruiting body development in filamentous ascomycetes.</title>
        <authorList>
            <consortium name="DOE Joint Genome Institute"/>
            <person name="Lutkenhaus R."/>
            <person name="Traeger S."/>
            <person name="Breuer J."/>
            <person name="Kuo A."/>
            <person name="Lipzen A."/>
            <person name="Pangilinan J."/>
            <person name="Dilworth D."/>
            <person name="Sandor L."/>
            <person name="Poggeler S."/>
            <person name="Barry K."/>
            <person name="Grigoriev I.V."/>
            <person name="Nowrousian M."/>
        </authorList>
    </citation>
    <scope>NUCLEOTIDE SEQUENCE [LARGE SCALE GENOMIC DNA]</scope>
    <source>
        <strain evidence="2 3">CBS 389.68</strain>
    </source>
</reference>
<evidence type="ECO:0000313" key="3">
    <source>
        <dbReference type="Proteomes" id="UP000298138"/>
    </source>
</evidence>
<sequence length="358" mass="39602">MPLPQFPPLSLTTISTAVSRAITTLRFPPTTTNNNTAAECTTTPSFSWGVNPSWRGPSPAYLYHHSRAVQHRTRIPRSGTVKLRSWGTRSRRESVRRGRGDRRDGRGKNTNTNINIKSRSGLKTGPILGTATSHLKLLPETTPVLKPTPARERGGYPGCGWEDYLRESGEYRAASIVSGGVEVGRGGNGANRRGGMKVTGTTKSAAIGFTRSHGRIPHETTDTTDGPRLTQHQYQYQCRRRLQPKPRAGDDATQTLDVRATMAAMRHGRKTRVVGLKDLKLRKMRGKVVQKEKQKTGKVVRWLDLVEGEGAVASEGGEQQPEKQGGKGEILPVKPVQLVKREMDGVVERWEREVYGRE</sequence>
<feature type="region of interest" description="Disordered" evidence="1">
    <location>
        <begin position="84"/>
        <end position="126"/>
    </location>
</feature>
<organism evidence="2 3">
    <name type="scientific">Ascodesmis nigricans</name>
    <dbReference type="NCBI Taxonomy" id="341454"/>
    <lineage>
        <taxon>Eukaryota</taxon>
        <taxon>Fungi</taxon>
        <taxon>Dikarya</taxon>
        <taxon>Ascomycota</taxon>
        <taxon>Pezizomycotina</taxon>
        <taxon>Pezizomycetes</taxon>
        <taxon>Pezizales</taxon>
        <taxon>Ascodesmidaceae</taxon>
        <taxon>Ascodesmis</taxon>
    </lineage>
</organism>
<feature type="region of interest" description="Disordered" evidence="1">
    <location>
        <begin position="310"/>
        <end position="331"/>
    </location>
</feature>
<dbReference type="EMBL" id="ML220147">
    <property type="protein sequence ID" value="TGZ77957.1"/>
    <property type="molecule type" value="Genomic_DNA"/>
</dbReference>
<protein>
    <submittedName>
        <fullName evidence="2">Uncharacterized protein</fullName>
    </submittedName>
</protein>
<dbReference type="AlphaFoldDB" id="A0A4S2MRV3"/>
<dbReference type="InParanoid" id="A0A4S2MRV3"/>
<evidence type="ECO:0000313" key="2">
    <source>
        <dbReference type="EMBL" id="TGZ77957.1"/>
    </source>
</evidence>
<name>A0A4S2MRV3_9PEZI</name>
<dbReference type="Proteomes" id="UP000298138">
    <property type="component" value="Unassembled WGS sequence"/>
</dbReference>
<accession>A0A4S2MRV3</accession>
<feature type="compositionally biased region" description="Low complexity" evidence="1">
    <location>
        <begin position="310"/>
        <end position="319"/>
    </location>
</feature>
<gene>
    <name evidence="2" type="ORF">EX30DRAFT_374276</name>
</gene>
<keyword evidence="3" id="KW-1185">Reference proteome</keyword>
<proteinExistence type="predicted"/>
<feature type="compositionally biased region" description="Basic and acidic residues" evidence="1">
    <location>
        <begin position="90"/>
        <end position="107"/>
    </location>
</feature>
<evidence type="ECO:0000256" key="1">
    <source>
        <dbReference type="SAM" id="MobiDB-lite"/>
    </source>
</evidence>